<dbReference type="Pfam" id="PF00903">
    <property type="entry name" value="Glyoxalase"/>
    <property type="match status" value="1"/>
</dbReference>
<reference evidence="3" key="1">
    <citation type="submission" date="2016-10" db="EMBL/GenBank/DDBJ databases">
        <authorList>
            <person name="Varghese N."/>
            <person name="Submissions S."/>
        </authorList>
    </citation>
    <scope>NUCLEOTIDE SEQUENCE [LARGE SCALE GENOMIC DNA]</scope>
    <source>
        <strain evidence="3">DSM 21424</strain>
    </source>
</reference>
<dbReference type="Gene3D" id="3.10.180.10">
    <property type="entry name" value="2,3-Dihydroxybiphenyl 1,2-Dioxygenase, domain 1"/>
    <property type="match status" value="1"/>
</dbReference>
<dbReference type="AlphaFoldDB" id="A0A1G7I8M8"/>
<feature type="domain" description="VOC" evidence="1">
    <location>
        <begin position="5"/>
        <end position="124"/>
    </location>
</feature>
<gene>
    <name evidence="2" type="ORF">SAMN04488567_3368</name>
</gene>
<name>A0A1G7I8M8_9RHOB</name>
<dbReference type="STRING" id="521013.SAMN04488567_3368"/>
<dbReference type="InterPro" id="IPR029068">
    <property type="entry name" value="Glyas_Bleomycin-R_OHBP_Dase"/>
</dbReference>
<evidence type="ECO:0000313" key="3">
    <source>
        <dbReference type="Proteomes" id="UP000198922"/>
    </source>
</evidence>
<dbReference type="PROSITE" id="PS51819">
    <property type="entry name" value="VOC"/>
    <property type="match status" value="1"/>
</dbReference>
<accession>A0A1G7I8M8</accession>
<sequence length="128" mass="14507">MAFTGIFILPLPVDDQDRALAFYRDVVGMEVALDAELDDDWRMIMMKLPETRTKIQFARRHEVSYADEVPVLYLECGDLDGEIERLKAAGVRFAGKPAELPWNENERFAMFLDSEGNTIVMHSTPPAG</sequence>
<dbReference type="EMBL" id="FNAT01000007">
    <property type="protein sequence ID" value="SDF09060.1"/>
    <property type="molecule type" value="Genomic_DNA"/>
</dbReference>
<proteinExistence type="predicted"/>
<organism evidence="2 3">
    <name type="scientific">Limimaricola pyoseonensis</name>
    <dbReference type="NCBI Taxonomy" id="521013"/>
    <lineage>
        <taxon>Bacteria</taxon>
        <taxon>Pseudomonadati</taxon>
        <taxon>Pseudomonadota</taxon>
        <taxon>Alphaproteobacteria</taxon>
        <taxon>Rhodobacterales</taxon>
        <taxon>Paracoccaceae</taxon>
        <taxon>Limimaricola</taxon>
    </lineage>
</organism>
<dbReference type="InterPro" id="IPR037523">
    <property type="entry name" value="VOC_core"/>
</dbReference>
<dbReference type="SUPFAM" id="SSF54593">
    <property type="entry name" value="Glyoxalase/Bleomycin resistance protein/Dihydroxybiphenyl dioxygenase"/>
    <property type="match status" value="1"/>
</dbReference>
<dbReference type="RefSeq" id="WP_165612625.1">
    <property type="nucleotide sequence ID" value="NZ_FNAT01000007.1"/>
</dbReference>
<dbReference type="InterPro" id="IPR004360">
    <property type="entry name" value="Glyas_Fos-R_dOase_dom"/>
</dbReference>
<keyword evidence="3" id="KW-1185">Reference proteome</keyword>
<protein>
    <recommendedName>
        <fullName evidence="1">VOC domain-containing protein</fullName>
    </recommendedName>
</protein>
<dbReference type="Proteomes" id="UP000198922">
    <property type="component" value="Unassembled WGS sequence"/>
</dbReference>
<evidence type="ECO:0000313" key="2">
    <source>
        <dbReference type="EMBL" id="SDF09060.1"/>
    </source>
</evidence>
<evidence type="ECO:0000259" key="1">
    <source>
        <dbReference type="PROSITE" id="PS51819"/>
    </source>
</evidence>